<evidence type="ECO:0000313" key="1">
    <source>
        <dbReference type="EMBL" id="KHG07743.1"/>
    </source>
</evidence>
<protein>
    <submittedName>
        <fullName evidence="1">Uncharacterized protein</fullName>
    </submittedName>
</protein>
<organism evidence="1 2">
    <name type="scientific">Gossypium arboreum</name>
    <name type="common">Tree cotton</name>
    <name type="synonym">Gossypium nanking</name>
    <dbReference type="NCBI Taxonomy" id="29729"/>
    <lineage>
        <taxon>Eukaryota</taxon>
        <taxon>Viridiplantae</taxon>
        <taxon>Streptophyta</taxon>
        <taxon>Embryophyta</taxon>
        <taxon>Tracheophyta</taxon>
        <taxon>Spermatophyta</taxon>
        <taxon>Magnoliopsida</taxon>
        <taxon>eudicotyledons</taxon>
        <taxon>Gunneridae</taxon>
        <taxon>Pentapetalae</taxon>
        <taxon>rosids</taxon>
        <taxon>malvids</taxon>
        <taxon>Malvales</taxon>
        <taxon>Malvaceae</taxon>
        <taxon>Malvoideae</taxon>
        <taxon>Gossypium</taxon>
    </lineage>
</organism>
<reference evidence="2" key="1">
    <citation type="submission" date="2014-09" db="EMBL/GenBank/DDBJ databases">
        <authorList>
            <person name="Mudge J."/>
            <person name="Ramaraj T."/>
            <person name="Lindquist I.E."/>
            <person name="Bharti A.K."/>
            <person name="Sundararajan A."/>
            <person name="Cameron C.T."/>
            <person name="Woodward J.E."/>
            <person name="May G.D."/>
            <person name="Brubaker C."/>
            <person name="Broadhvest J."/>
            <person name="Wilkins T.A."/>
        </authorList>
    </citation>
    <scope>NUCLEOTIDE SEQUENCE</scope>
    <source>
        <strain evidence="2">cv. AKA8401</strain>
    </source>
</reference>
<comment type="caution">
    <text evidence="1">The sequence shown here is derived from an EMBL/GenBank/DDBJ whole genome shotgun (WGS) entry which is preliminary data.</text>
</comment>
<accession>A0A0B0N057</accession>
<dbReference type="EMBL" id="JRRC01481076">
    <property type="protein sequence ID" value="KHG07743.1"/>
    <property type="molecule type" value="Genomic_DNA"/>
</dbReference>
<dbReference type="AlphaFoldDB" id="A0A0B0N057"/>
<name>A0A0B0N057_GOSAR</name>
<gene>
    <name evidence="1" type="ORF">F383_34569</name>
</gene>
<keyword evidence="2" id="KW-1185">Reference proteome</keyword>
<proteinExistence type="predicted"/>
<evidence type="ECO:0000313" key="2">
    <source>
        <dbReference type="Proteomes" id="UP000032142"/>
    </source>
</evidence>
<sequence length="59" mass="6711">MGVWLSRVRHTVMLHGRVFSGVPYELKLVYPPVLTRPRHTGVSCGHVDRLVCMPYFSTA</sequence>
<dbReference type="Proteomes" id="UP000032142">
    <property type="component" value="Unassembled WGS sequence"/>
</dbReference>